<dbReference type="InterPro" id="IPR016037">
    <property type="entry name" value="DHQ_synth_AroB"/>
</dbReference>
<comment type="similarity">
    <text evidence="5 17">Belongs to the sugar phosphate cyclases superfamily. Dehydroquinate synthase family.</text>
</comment>
<protein>
    <recommendedName>
        <fullName evidence="7 17">3-dehydroquinate synthase</fullName>
        <shortName evidence="17">DHQS</shortName>
        <ecNumber evidence="6 17">4.2.3.4</ecNumber>
    </recommendedName>
</protein>
<comment type="pathway">
    <text evidence="4 17">Metabolic intermediate biosynthesis; chorismate biosynthesis; chorismate from D-erythrose 4-phosphate and phosphoenolpyruvate: step 2/7.</text>
</comment>
<evidence type="ECO:0000256" key="7">
    <source>
        <dbReference type="ARBA" id="ARBA00017684"/>
    </source>
</evidence>
<comment type="caution">
    <text evidence="20">The sequence shown here is derived from an EMBL/GenBank/DDBJ whole genome shotgun (WGS) entry which is preliminary data.</text>
</comment>
<evidence type="ECO:0000256" key="17">
    <source>
        <dbReference type="HAMAP-Rule" id="MF_00110"/>
    </source>
</evidence>
<dbReference type="EC" id="4.2.3.4" evidence="6 17"/>
<evidence type="ECO:0000256" key="9">
    <source>
        <dbReference type="ARBA" id="ARBA00022605"/>
    </source>
</evidence>
<comment type="function">
    <text evidence="17">Catalyzes the conversion of 3-deoxy-D-arabino-heptulosonate 7-phosphate (DAHP) to dehydroquinate (DHQ).</text>
</comment>
<comment type="cofactor">
    <cofactor evidence="17">
        <name>Co(2+)</name>
        <dbReference type="ChEBI" id="CHEBI:48828"/>
    </cofactor>
    <cofactor evidence="17">
        <name>Zn(2+)</name>
        <dbReference type="ChEBI" id="CHEBI:29105"/>
    </cofactor>
    <text evidence="17">Binds 1 divalent metal cation per subunit. Can use either Co(2+) or Zn(2+).</text>
</comment>
<keyword evidence="12 17" id="KW-0862">Zinc</keyword>
<evidence type="ECO:0000256" key="10">
    <source>
        <dbReference type="ARBA" id="ARBA00022723"/>
    </source>
</evidence>
<keyword evidence="15 17" id="KW-0456">Lyase</keyword>
<comment type="catalytic activity">
    <reaction evidence="1 17">
        <text>7-phospho-2-dehydro-3-deoxy-D-arabino-heptonate = 3-dehydroquinate + phosphate</text>
        <dbReference type="Rhea" id="RHEA:21968"/>
        <dbReference type="ChEBI" id="CHEBI:32364"/>
        <dbReference type="ChEBI" id="CHEBI:43474"/>
        <dbReference type="ChEBI" id="CHEBI:58394"/>
        <dbReference type="EC" id="4.2.3.4"/>
    </reaction>
</comment>
<sequence>MPQNFNSKQVVVQTDSKEYPVFLGKEVIEQLPRLLGSFEKKPSKVLIVTDDLVADLYLSEIVLSLTQRFTVHSYVLPNGEEAKSFENYYAIQTFALENGLDRHSAIIALGGGVVGDIAGFVASTFMRGIKFIQVPTTLLAHDSAVGGKVAINHPLGKNMIGSFYQPEAVIYDVDFLKSLPDSEMRSGFAEVVKHSLIWDEAFYHWIKENIKSLADLTEERLLVCLENGIKIKAEVVSNDEKETGLRAILNFGHTLGHALEAAYGYGKITHGDGVALGMLFATRLSEKLNANLNLTADLIESWNRYGFPTKIRSSVSPEELLGWMKKDKKTQNSHIHMVLIQSVGNVELRTVSDELILETLQEFF</sequence>
<evidence type="ECO:0000256" key="12">
    <source>
        <dbReference type="ARBA" id="ARBA00022833"/>
    </source>
</evidence>
<feature type="domain" description="3-dehydroquinate synthase N-terminal" evidence="18">
    <location>
        <begin position="74"/>
        <end position="185"/>
    </location>
</feature>
<dbReference type="NCBIfam" id="TIGR01357">
    <property type="entry name" value="aroB"/>
    <property type="match status" value="1"/>
</dbReference>
<keyword evidence="16 17" id="KW-0170">Cobalt</keyword>
<evidence type="ECO:0000256" key="14">
    <source>
        <dbReference type="ARBA" id="ARBA00023141"/>
    </source>
</evidence>
<dbReference type="AlphaFoldDB" id="A0A5D4TKC2"/>
<feature type="domain" description="3-dehydroquinate synthase C-terminal" evidence="19">
    <location>
        <begin position="187"/>
        <end position="330"/>
    </location>
</feature>
<dbReference type="Gene3D" id="3.40.50.1970">
    <property type="match status" value="1"/>
</dbReference>
<dbReference type="RefSeq" id="WP_148978321.1">
    <property type="nucleotide sequence ID" value="NZ_JBNILM010000001.1"/>
</dbReference>
<evidence type="ECO:0000313" key="20">
    <source>
        <dbReference type="EMBL" id="TYS74604.1"/>
    </source>
</evidence>
<evidence type="ECO:0000256" key="8">
    <source>
        <dbReference type="ARBA" id="ARBA00022490"/>
    </source>
</evidence>
<keyword evidence="10 17" id="KW-0479">Metal-binding</keyword>
<dbReference type="GO" id="GO:0009073">
    <property type="term" value="P:aromatic amino acid family biosynthetic process"/>
    <property type="evidence" value="ECO:0007669"/>
    <property type="project" value="UniProtKB-KW"/>
</dbReference>
<keyword evidence="13 17" id="KW-0520">NAD</keyword>
<evidence type="ECO:0000256" key="4">
    <source>
        <dbReference type="ARBA" id="ARBA00004661"/>
    </source>
</evidence>
<evidence type="ECO:0000313" key="21">
    <source>
        <dbReference type="Proteomes" id="UP000324517"/>
    </source>
</evidence>
<dbReference type="GO" id="GO:0046872">
    <property type="term" value="F:metal ion binding"/>
    <property type="evidence" value="ECO:0007669"/>
    <property type="project" value="UniProtKB-KW"/>
</dbReference>
<dbReference type="PANTHER" id="PTHR43622">
    <property type="entry name" value="3-DEHYDROQUINATE SYNTHASE"/>
    <property type="match status" value="1"/>
</dbReference>
<dbReference type="GO" id="GO:0003856">
    <property type="term" value="F:3-dehydroquinate synthase activity"/>
    <property type="evidence" value="ECO:0007669"/>
    <property type="project" value="UniProtKB-UniRule"/>
</dbReference>
<organism evidence="20 21">
    <name type="scientific">Sutcliffiella horikoshii</name>
    <dbReference type="NCBI Taxonomy" id="79883"/>
    <lineage>
        <taxon>Bacteria</taxon>
        <taxon>Bacillati</taxon>
        <taxon>Bacillota</taxon>
        <taxon>Bacilli</taxon>
        <taxon>Bacillales</taxon>
        <taxon>Bacillaceae</taxon>
        <taxon>Sutcliffiella</taxon>
    </lineage>
</organism>
<evidence type="ECO:0000256" key="1">
    <source>
        <dbReference type="ARBA" id="ARBA00001393"/>
    </source>
</evidence>
<evidence type="ECO:0000256" key="15">
    <source>
        <dbReference type="ARBA" id="ARBA00023239"/>
    </source>
</evidence>
<feature type="binding site" evidence="17">
    <location>
        <position position="190"/>
    </location>
    <ligand>
        <name>Zn(2+)</name>
        <dbReference type="ChEBI" id="CHEBI:29105"/>
    </ligand>
</feature>
<gene>
    <name evidence="17" type="primary">aroB</name>
    <name evidence="20" type="ORF">FZC75_02595</name>
</gene>
<dbReference type="GO" id="GO:0009423">
    <property type="term" value="P:chorismate biosynthetic process"/>
    <property type="evidence" value="ECO:0007669"/>
    <property type="project" value="UniProtKB-UniRule"/>
</dbReference>
<keyword evidence="8 17" id="KW-0963">Cytoplasm</keyword>
<proteinExistence type="inferred from homology"/>
<evidence type="ECO:0000259" key="18">
    <source>
        <dbReference type="Pfam" id="PF01761"/>
    </source>
</evidence>
<feature type="binding site" evidence="17">
    <location>
        <position position="253"/>
    </location>
    <ligand>
        <name>Zn(2+)</name>
        <dbReference type="ChEBI" id="CHEBI:29105"/>
    </ligand>
</feature>
<evidence type="ECO:0000256" key="13">
    <source>
        <dbReference type="ARBA" id="ARBA00023027"/>
    </source>
</evidence>
<feature type="binding site" evidence="17">
    <location>
        <position position="148"/>
    </location>
    <ligand>
        <name>NAD(+)</name>
        <dbReference type="ChEBI" id="CHEBI:57540"/>
    </ligand>
</feature>
<feature type="binding site" evidence="17">
    <location>
        <begin position="112"/>
        <end position="116"/>
    </location>
    <ligand>
        <name>NAD(+)</name>
        <dbReference type="ChEBI" id="CHEBI:57540"/>
    </ligand>
</feature>
<dbReference type="PIRSF" id="PIRSF001455">
    <property type="entry name" value="DHQ_synth"/>
    <property type="match status" value="1"/>
</dbReference>
<dbReference type="GO" id="GO:0000166">
    <property type="term" value="F:nucleotide binding"/>
    <property type="evidence" value="ECO:0007669"/>
    <property type="project" value="UniProtKB-KW"/>
</dbReference>
<evidence type="ECO:0000256" key="11">
    <source>
        <dbReference type="ARBA" id="ARBA00022741"/>
    </source>
</evidence>
<dbReference type="InterPro" id="IPR056179">
    <property type="entry name" value="DHQS_C"/>
</dbReference>
<feature type="binding site" evidence="17">
    <location>
        <position position="157"/>
    </location>
    <ligand>
        <name>NAD(+)</name>
        <dbReference type="ChEBI" id="CHEBI:57540"/>
    </ligand>
</feature>
<evidence type="ECO:0000259" key="19">
    <source>
        <dbReference type="Pfam" id="PF24621"/>
    </source>
</evidence>
<evidence type="ECO:0000256" key="16">
    <source>
        <dbReference type="ARBA" id="ARBA00023285"/>
    </source>
</evidence>
<evidence type="ECO:0000256" key="5">
    <source>
        <dbReference type="ARBA" id="ARBA00005412"/>
    </source>
</evidence>
<dbReference type="SUPFAM" id="SSF56796">
    <property type="entry name" value="Dehydroquinate synthase-like"/>
    <property type="match status" value="1"/>
</dbReference>
<dbReference type="Gene3D" id="1.20.1090.10">
    <property type="entry name" value="Dehydroquinate synthase-like - alpha domain"/>
    <property type="match status" value="1"/>
</dbReference>
<name>A0A5D4TKC2_9BACI</name>
<comment type="cofactor">
    <cofactor evidence="2 17">
        <name>NAD(+)</name>
        <dbReference type="ChEBI" id="CHEBI:57540"/>
    </cofactor>
</comment>
<dbReference type="HAMAP" id="MF_00110">
    <property type="entry name" value="DHQ_synthase"/>
    <property type="match status" value="1"/>
</dbReference>
<dbReference type="OrthoDB" id="9806583at2"/>
<feature type="binding site" evidence="17">
    <location>
        <position position="270"/>
    </location>
    <ligand>
        <name>Zn(2+)</name>
        <dbReference type="ChEBI" id="CHEBI:29105"/>
    </ligand>
</feature>
<evidence type="ECO:0000256" key="3">
    <source>
        <dbReference type="ARBA" id="ARBA00004496"/>
    </source>
</evidence>
<dbReference type="PANTHER" id="PTHR43622:SF7">
    <property type="entry name" value="3-DEHYDROQUINATE SYNTHASE, CHLOROPLASTIC"/>
    <property type="match status" value="1"/>
</dbReference>
<dbReference type="Pfam" id="PF01761">
    <property type="entry name" value="DHQ_synthase"/>
    <property type="match status" value="1"/>
</dbReference>
<keyword evidence="11 17" id="KW-0547">Nucleotide-binding</keyword>
<dbReference type="InterPro" id="IPR030963">
    <property type="entry name" value="DHQ_synth_fam"/>
</dbReference>
<comment type="caution">
    <text evidence="17">Lacks conserved residue(s) required for the propagation of feature annotation.</text>
</comment>
<dbReference type="InterPro" id="IPR050071">
    <property type="entry name" value="Dehydroquinate_synthase"/>
</dbReference>
<accession>A0A5D4TKC2</accession>
<dbReference type="Pfam" id="PF24621">
    <property type="entry name" value="DHQS_C"/>
    <property type="match status" value="1"/>
</dbReference>
<reference evidence="20 21" key="1">
    <citation type="submission" date="2019-08" db="EMBL/GenBank/DDBJ databases">
        <title>Bacillus genomes from the desert of Cuatro Cienegas, Coahuila.</title>
        <authorList>
            <person name="Olmedo-Alvarez G."/>
        </authorList>
    </citation>
    <scope>NUCLEOTIDE SEQUENCE [LARGE SCALE GENOMIC DNA]</scope>
    <source>
        <strain evidence="20 21">CH98b_3T</strain>
    </source>
</reference>
<dbReference type="GO" id="GO:0005737">
    <property type="term" value="C:cytoplasm"/>
    <property type="evidence" value="ECO:0007669"/>
    <property type="project" value="UniProtKB-SubCell"/>
</dbReference>
<dbReference type="GO" id="GO:0008652">
    <property type="term" value="P:amino acid biosynthetic process"/>
    <property type="evidence" value="ECO:0007669"/>
    <property type="project" value="UniProtKB-KW"/>
</dbReference>
<evidence type="ECO:0000256" key="2">
    <source>
        <dbReference type="ARBA" id="ARBA00001911"/>
    </source>
</evidence>
<dbReference type="EMBL" id="VTET01000001">
    <property type="protein sequence ID" value="TYS74604.1"/>
    <property type="molecule type" value="Genomic_DNA"/>
</dbReference>
<evidence type="ECO:0000256" key="6">
    <source>
        <dbReference type="ARBA" id="ARBA00013031"/>
    </source>
</evidence>
<dbReference type="FunFam" id="3.40.50.1970:FF:000001">
    <property type="entry name" value="3-dehydroquinate synthase"/>
    <property type="match status" value="1"/>
</dbReference>
<feature type="binding site" evidence="17">
    <location>
        <begin position="136"/>
        <end position="137"/>
    </location>
    <ligand>
        <name>NAD(+)</name>
        <dbReference type="ChEBI" id="CHEBI:57540"/>
    </ligand>
</feature>
<dbReference type="InterPro" id="IPR030960">
    <property type="entry name" value="DHQS/DOIS_N"/>
</dbReference>
<keyword evidence="9 17" id="KW-0028">Amino-acid biosynthesis</keyword>
<dbReference type="UniPathway" id="UPA00053">
    <property type="reaction ID" value="UER00085"/>
</dbReference>
<comment type="subcellular location">
    <subcellularLocation>
        <location evidence="3 17">Cytoplasm</location>
    </subcellularLocation>
</comment>
<dbReference type="Proteomes" id="UP000324517">
    <property type="component" value="Unassembled WGS sequence"/>
</dbReference>
<dbReference type="CDD" id="cd08195">
    <property type="entry name" value="DHQS"/>
    <property type="match status" value="1"/>
</dbReference>
<keyword evidence="14 17" id="KW-0057">Aromatic amino acid biosynthesis</keyword>